<dbReference type="Proteomes" id="UP000250078">
    <property type="component" value="Unassembled WGS sequence"/>
</dbReference>
<keyword evidence="2" id="KW-1185">Reference proteome</keyword>
<proteinExistence type="predicted"/>
<name>A0ACC8EMC4_9PEZI</name>
<evidence type="ECO:0000313" key="1">
    <source>
        <dbReference type="EMBL" id="OCK87499.1"/>
    </source>
</evidence>
<reference evidence="1 2" key="1">
    <citation type="journal article" date="2016" name="Nat. Commun.">
        <title>Ectomycorrhizal ecology is imprinted in the genome of the dominant symbiotic fungus Cenococcum geophilum.</title>
        <authorList>
            <consortium name="DOE Joint Genome Institute"/>
            <person name="Peter M."/>
            <person name="Kohler A."/>
            <person name="Ohm R.A."/>
            <person name="Kuo A."/>
            <person name="Krutzmann J."/>
            <person name="Morin E."/>
            <person name="Arend M."/>
            <person name="Barry K.W."/>
            <person name="Binder M."/>
            <person name="Choi C."/>
            <person name="Clum A."/>
            <person name="Copeland A."/>
            <person name="Grisel N."/>
            <person name="Haridas S."/>
            <person name="Kipfer T."/>
            <person name="LaButti K."/>
            <person name="Lindquist E."/>
            <person name="Lipzen A."/>
            <person name="Maire R."/>
            <person name="Meier B."/>
            <person name="Mihaltcheva S."/>
            <person name="Molinier V."/>
            <person name="Murat C."/>
            <person name="Poggeler S."/>
            <person name="Quandt C.A."/>
            <person name="Sperisen C."/>
            <person name="Tritt A."/>
            <person name="Tisserant E."/>
            <person name="Crous P.W."/>
            <person name="Henrissat B."/>
            <person name="Nehls U."/>
            <person name="Egli S."/>
            <person name="Spatafora J.W."/>
            <person name="Grigoriev I.V."/>
            <person name="Martin F.M."/>
        </authorList>
    </citation>
    <scope>NUCLEOTIDE SEQUENCE [LARGE SCALE GENOMIC DNA]</scope>
    <source>
        <strain evidence="1 2">1.58</strain>
    </source>
</reference>
<evidence type="ECO:0000313" key="2">
    <source>
        <dbReference type="Proteomes" id="UP000250078"/>
    </source>
</evidence>
<accession>A0ACC8EMC4</accession>
<gene>
    <name evidence="1" type="ORF">K441DRAFT_593784</name>
</gene>
<sequence>MAKITLPDEFQRSYMIFREYPLNAILKGTNTYRSTLQPLKDRLDAIESDLCLVQPEDYERFEVPIRDLHTASGLEMEKENIHSPERLSQWLGAKWISLEKKTVSAYKRDPKCRFIYIYAENSRDRLKITRSSLTELFTYHQVMPAYLDFMFVFGAQSDATDLRFSGFREQTIMKDPPRGPAIPDLGRSGRHFQLCYILKGVTLKRKSYENTKLDEWSIRQAAVYHQFDVVYGTLLWIVTKGRRDIQERFKEMTGKDGRPEDKTFDTVEDCLRSSLAAHLMYSHWSTEGWRWYIRWLESVIDIESSMAIYGPRGPGYAHKDYKPYHIQDLQYWLDKTSEAIMVLEANVDVISALQRFYFSLRENKDFPDILKQNNADDITSFNAQLDEIISDFRMQISRAKLLANIIRDRKELVLQHLQGQAAERTEQLNLNLEKEAIGMRIITIVTLVYLPATFVSTFFSTDVVKFQKQSVRVNGDSSFSPTAMKRWLQVTLPLTAVTLFLAWVTYRIAETRKQLRNTPQSQSQSATGRQSTWQSLKDFVHGLRVEAPAISIPQPARKFMLPFHNDSRPQGIT</sequence>
<protein>
    <submittedName>
        <fullName evidence="1">Uncharacterized protein</fullName>
    </submittedName>
</protein>
<dbReference type="EMBL" id="KV748260">
    <property type="protein sequence ID" value="OCK87499.1"/>
    <property type="molecule type" value="Genomic_DNA"/>
</dbReference>
<organism evidence="1 2">
    <name type="scientific">Cenococcum geophilum 1.58</name>
    <dbReference type="NCBI Taxonomy" id="794803"/>
    <lineage>
        <taxon>Eukaryota</taxon>
        <taxon>Fungi</taxon>
        <taxon>Dikarya</taxon>
        <taxon>Ascomycota</taxon>
        <taxon>Pezizomycotina</taxon>
        <taxon>Dothideomycetes</taxon>
        <taxon>Pleosporomycetidae</taxon>
        <taxon>Gloniales</taxon>
        <taxon>Gloniaceae</taxon>
        <taxon>Cenococcum</taxon>
    </lineage>
</organism>